<evidence type="ECO:0000256" key="13">
    <source>
        <dbReference type="ARBA" id="ARBA00031552"/>
    </source>
</evidence>
<dbReference type="SUPFAM" id="SSF52402">
    <property type="entry name" value="Adenine nucleotide alpha hydrolases-like"/>
    <property type="match status" value="1"/>
</dbReference>
<dbReference type="EMBL" id="LSRX01000780">
    <property type="protein sequence ID" value="OLP89045.1"/>
    <property type="molecule type" value="Genomic_DNA"/>
</dbReference>
<keyword evidence="6 18" id="KW-0808">Transferase</keyword>
<gene>
    <name evidence="18" type="primary">B3gnt6</name>
    <name evidence="18" type="ORF">AK812_SmicGene29530</name>
</gene>
<dbReference type="Pfam" id="PF01762">
    <property type="entry name" value="Galactosyl_T"/>
    <property type="match status" value="1"/>
</dbReference>
<comment type="catalytic activity">
    <reaction evidence="14">
        <text>diphthine-[translation elongation factor 2] + NH4(+) + ATP = diphthamide-[translation elongation factor 2] + AMP + diphosphate + H(+)</text>
        <dbReference type="Rhea" id="RHEA:19753"/>
        <dbReference type="Rhea" id="RHEA-COMP:10172"/>
        <dbReference type="Rhea" id="RHEA-COMP:10174"/>
        <dbReference type="ChEBI" id="CHEBI:15378"/>
        <dbReference type="ChEBI" id="CHEBI:16692"/>
        <dbReference type="ChEBI" id="CHEBI:28938"/>
        <dbReference type="ChEBI" id="CHEBI:30616"/>
        <dbReference type="ChEBI" id="CHEBI:33019"/>
        <dbReference type="ChEBI" id="CHEBI:82696"/>
        <dbReference type="ChEBI" id="CHEBI:456215"/>
        <dbReference type="EC" id="6.3.1.14"/>
    </reaction>
</comment>
<comment type="similarity">
    <text evidence="2">Belongs to the glycosyltransferase 31 family.</text>
</comment>
<evidence type="ECO:0000256" key="2">
    <source>
        <dbReference type="ARBA" id="ARBA00008661"/>
    </source>
</evidence>
<evidence type="ECO:0000259" key="16">
    <source>
        <dbReference type="Pfam" id="PF01266"/>
    </source>
</evidence>
<accession>A0A1Q9D1M0</accession>
<name>A0A1Q9D1M0_SYMMI</name>
<keyword evidence="19" id="KW-1185">Reference proteome</keyword>
<dbReference type="InterPro" id="IPR051030">
    <property type="entry name" value="Vitamin_B12-ABC_binding"/>
</dbReference>
<evidence type="ECO:0000256" key="3">
    <source>
        <dbReference type="ARBA" id="ARBA00012089"/>
    </source>
</evidence>
<evidence type="ECO:0000256" key="6">
    <source>
        <dbReference type="ARBA" id="ARBA00022679"/>
    </source>
</evidence>
<dbReference type="Proteomes" id="UP000186817">
    <property type="component" value="Unassembled WGS sequence"/>
</dbReference>
<keyword evidence="7" id="KW-0812">Transmembrane</keyword>
<evidence type="ECO:0000256" key="12">
    <source>
        <dbReference type="ARBA" id="ARBA00029814"/>
    </source>
</evidence>
<dbReference type="InterPro" id="IPR036188">
    <property type="entry name" value="FAD/NAD-bd_sf"/>
</dbReference>
<feature type="compositionally biased region" description="Low complexity" evidence="15">
    <location>
        <begin position="976"/>
        <end position="987"/>
    </location>
</feature>
<keyword evidence="8" id="KW-0735">Signal-anchor</keyword>
<proteinExistence type="inferred from homology"/>
<evidence type="ECO:0000256" key="15">
    <source>
        <dbReference type="SAM" id="MobiDB-lite"/>
    </source>
</evidence>
<dbReference type="GO" id="GO:0016758">
    <property type="term" value="F:hexosyltransferase activity"/>
    <property type="evidence" value="ECO:0007669"/>
    <property type="project" value="InterPro"/>
</dbReference>
<dbReference type="InterPro" id="IPR040807">
    <property type="entry name" value="DUF5522"/>
</dbReference>
<dbReference type="Pfam" id="PF01902">
    <property type="entry name" value="Diphthami_syn_2"/>
    <property type="match status" value="1"/>
</dbReference>
<dbReference type="OrthoDB" id="440701at2759"/>
<evidence type="ECO:0000256" key="9">
    <source>
        <dbReference type="ARBA" id="ARBA00022989"/>
    </source>
</evidence>
<dbReference type="Pfam" id="PF17653">
    <property type="entry name" value="DUF5522"/>
    <property type="match status" value="1"/>
</dbReference>
<evidence type="ECO:0000259" key="17">
    <source>
        <dbReference type="Pfam" id="PF01902"/>
    </source>
</evidence>
<evidence type="ECO:0000256" key="1">
    <source>
        <dbReference type="ARBA" id="ARBA00004323"/>
    </source>
</evidence>
<evidence type="ECO:0000313" key="18">
    <source>
        <dbReference type="EMBL" id="OLP89045.1"/>
    </source>
</evidence>
<evidence type="ECO:0000256" key="11">
    <source>
        <dbReference type="ARBA" id="ARBA00023136"/>
    </source>
</evidence>
<evidence type="ECO:0000256" key="14">
    <source>
        <dbReference type="ARBA" id="ARBA00048108"/>
    </source>
</evidence>
<feature type="domain" description="Diphthamide synthase" evidence="17">
    <location>
        <begin position="545"/>
        <end position="743"/>
    </location>
</feature>
<dbReference type="Pfam" id="PF01266">
    <property type="entry name" value="DAO"/>
    <property type="match status" value="1"/>
</dbReference>
<dbReference type="Gene3D" id="3.40.50.620">
    <property type="entry name" value="HUPs"/>
    <property type="match status" value="1"/>
</dbReference>
<keyword evidence="9" id="KW-1133">Transmembrane helix</keyword>
<organism evidence="18 19">
    <name type="scientific">Symbiodinium microadriaticum</name>
    <name type="common">Dinoflagellate</name>
    <name type="synonym">Zooxanthella microadriatica</name>
    <dbReference type="NCBI Taxonomy" id="2951"/>
    <lineage>
        <taxon>Eukaryota</taxon>
        <taxon>Sar</taxon>
        <taxon>Alveolata</taxon>
        <taxon>Dinophyceae</taxon>
        <taxon>Suessiales</taxon>
        <taxon>Symbiodiniaceae</taxon>
        <taxon>Symbiodinium</taxon>
    </lineage>
</organism>
<evidence type="ECO:0000313" key="19">
    <source>
        <dbReference type="Proteomes" id="UP000186817"/>
    </source>
</evidence>
<dbReference type="GO" id="GO:0017178">
    <property type="term" value="F:diphthine-ammonia ligase activity"/>
    <property type="evidence" value="ECO:0007669"/>
    <property type="project" value="UniProtKB-EC"/>
</dbReference>
<keyword evidence="11" id="KW-0472">Membrane</keyword>
<comment type="caution">
    <text evidence="18">The sequence shown here is derived from an EMBL/GenBank/DDBJ whole genome shotgun (WGS) entry which is preliminary data.</text>
</comment>
<comment type="subcellular location">
    <subcellularLocation>
        <location evidence="1">Golgi apparatus membrane</location>
        <topology evidence="1">Single-pass type II membrane protein</topology>
    </subcellularLocation>
</comment>
<dbReference type="PANTHER" id="PTHR42860:SF1">
    <property type="entry name" value="VITAMIN B12-BINDING PROTEIN"/>
    <property type="match status" value="1"/>
</dbReference>
<dbReference type="InterPro" id="IPR006076">
    <property type="entry name" value="FAD-dep_OxRdtase"/>
</dbReference>
<reference evidence="18 19" key="1">
    <citation type="submission" date="2016-02" db="EMBL/GenBank/DDBJ databases">
        <title>Genome analysis of coral dinoflagellate symbionts highlights evolutionary adaptations to a symbiotic lifestyle.</title>
        <authorList>
            <person name="Aranda M."/>
            <person name="Li Y."/>
            <person name="Liew Y.J."/>
            <person name="Baumgarten S."/>
            <person name="Simakov O."/>
            <person name="Wilson M."/>
            <person name="Piel J."/>
            <person name="Ashoor H."/>
            <person name="Bougouffa S."/>
            <person name="Bajic V.B."/>
            <person name="Ryu T."/>
            <person name="Ravasi T."/>
            <person name="Bayer T."/>
            <person name="Micklem G."/>
            <person name="Kim H."/>
            <person name="Bhak J."/>
            <person name="Lajeunesse T.C."/>
            <person name="Voolstra C.R."/>
        </authorList>
    </citation>
    <scope>NUCLEOTIDE SEQUENCE [LARGE SCALE GENOMIC DNA]</scope>
    <source>
        <strain evidence="18 19">CCMP2467</strain>
    </source>
</reference>
<evidence type="ECO:0000256" key="4">
    <source>
        <dbReference type="ARBA" id="ARBA00018426"/>
    </source>
</evidence>
<sequence length="1350" mass="146678">MAMTLAPRVASLLPSATEIMGHLKLQHLLVGVSHECDVAPEKEDMDALISSGKCVRLTTSEINPMVMSQDEINTAVIGSLRMGDSLYGINSSEFRRAKPTVVLTQALCDVCAPSSRQVAGARELIEEDSEMVVVNLEPHSLRDVADTFATVSEAVTGSTKTGDQLPLAGTSGFALAYAVDGLAQFKVLLQSCMRTHVGCSFSLQQLMCGYSSSPCAALGSQCSDAVGNLHADEQDTAGDFLHDVLCRLSLRLPSTWSGVHKGAVGTYVQKRNKSESRLDYIAIPQHWKHCAVQSWTEPSVHAGQPIVVDHIAALVSLDARRVISGQHLLGRRASIDAAFLLTPEVRKAEQRRRRSLPQLSQYPGVLSPAWNLLQRGFSRVDLCAGQAVLVGGVFSTAFTEWADPLFDGGHWIPEMLVAAGSEEGWQSPGNKSKKIEKEGKVFAADGNRYFARPGPSLVGVAGVAIMARIIHDDVPGVASPVTSKIFAGYQVMTEVAHKKRGKCCGCGCRHCPYNHANVPSTERAARIQQPAWLHKTSIEAEEVDILFWSGGKDSYLALRTLLKEKDEGRRGVVLMTTFDARTRIIAHQEVEIKTVVRQAETLGVSLVGAPLHPGRKYEEQLEQALRVAQKGLAGIPITRVCFGDLHLEHIRSWREQQLTPVVREVCGQSAQLHYPIWHKSYEDLMADLVSSGVKCRISAMPDAAPSEVKGLCVGALFDPALAKQATSIGWDAFGENGEFHSVVEYVDGSRLRAGELPPSEVEADPARANAAKLAFSEMSKKLGGEPDVVQACMRPCPPDALPIMSKVPHVRGAYISAGHNCWGILWAPVSGLAMSELIIDGQSSCVDLRHFRPSRFANAGPRAPQRGRKMGTVPVGEQWSYCPLMNGVFDPDPNSVQAAELLQLRSTMYGINGYGIEDAPSDGFRAFVGNYCLYGGTDLGRRRRPAKTAQDSPALPLHGEPSVPSYPLGKSAGHGAPVSDSVSVASAAPTSRSTTACSKELQSTELAPGLRSTTCSARAREHVAPLFVAVTSPIGNFKLRAALRSGHWLMKGFPASSRASYMFFVGSSPDQKVQERLEQEMRRHADIVQFDFADRFTNLAVKSVGAAAWVHAHLNVDKVQYVLKVEDFMTNSFAKIDETVKGLQVHGNQKPYYGGGMIFGGTPVVRDGRWGCPRRHCPYETYPVEYAGGQYLLSRSAVKILAQKALPALDLSDPYPIEDHYVASFLAESGVHVVNEPKLMWAAGKPYGAPSIVADDFLLCLDTEDRPETADGEAGAWEGSTLVMLPEERARKAWYGDPSHPWSSDHGKDVTESVLESLREKQQVRAWDASWGDPAPGVRKVLLLRLDQTK</sequence>
<dbReference type="GO" id="GO:0000139">
    <property type="term" value="C:Golgi membrane"/>
    <property type="evidence" value="ECO:0007669"/>
    <property type="project" value="UniProtKB-SubCell"/>
</dbReference>
<keyword evidence="10" id="KW-0333">Golgi apparatus</keyword>
<dbReference type="PANTHER" id="PTHR42860">
    <property type="entry name" value="VITAMIN B12-BINDING PROTEIN"/>
    <property type="match status" value="1"/>
</dbReference>
<evidence type="ECO:0000256" key="7">
    <source>
        <dbReference type="ARBA" id="ARBA00022692"/>
    </source>
</evidence>
<dbReference type="InterPro" id="IPR014729">
    <property type="entry name" value="Rossmann-like_a/b/a_fold"/>
</dbReference>
<keyword evidence="5 18" id="KW-0328">Glycosyltransferase</keyword>
<dbReference type="EC" id="6.3.1.14" evidence="3"/>
<evidence type="ECO:0000256" key="8">
    <source>
        <dbReference type="ARBA" id="ARBA00022968"/>
    </source>
</evidence>
<dbReference type="InterPro" id="IPR002659">
    <property type="entry name" value="Glyco_trans_31"/>
</dbReference>
<dbReference type="Gene3D" id="3.50.50.60">
    <property type="entry name" value="FAD/NAD(P)-binding domain"/>
    <property type="match status" value="1"/>
</dbReference>
<evidence type="ECO:0000256" key="10">
    <source>
        <dbReference type="ARBA" id="ARBA00023034"/>
    </source>
</evidence>
<dbReference type="InterPro" id="IPR002761">
    <property type="entry name" value="Diphthami_syn_dom"/>
</dbReference>
<dbReference type="Gene3D" id="3.40.50.1980">
    <property type="entry name" value="Nitrogenase molybdenum iron protein domain"/>
    <property type="match status" value="1"/>
</dbReference>
<protein>
    <recommendedName>
        <fullName evidence="4">Diphthine--ammonia ligase</fullName>
        <ecNumber evidence="3">6.3.1.14</ecNumber>
    </recommendedName>
    <alternativeName>
        <fullName evidence="12">Diphthamide synthase</fullName>
    </alternativeName>
    <alternativeName>
        <fullName evidence="13">Diphthamide synthetase</fullName>
    </alternativeName>
</protein>
<feature type="region of interest" description="Disordered" evidence="15">
    <location>
        <begin position="942"/>
        <end position="987"/>
    </location>
</feature>
<evidence type="ECO:0000256" key="5">
    <source>
        <dbReference type="ARBA" id="ARBA00022676"/>
    </source>
</evidence>
<feature type="domain" description="FAD dependent oxidoreductase" evidence="16">
    <location>
        <begin position="751"/>
        <end position="837"/>
    </location>
</feature>